<proteinExistence type="predicted"/>
<dbReference type="AlphaFoldDB" id="A0AAU7W9S2"/>
<dbReference type="Gene3D" id="3.40.50.150">
    <property type="entry name" value="Vaccinia Virus protein VP39"/>
    <property type="match status" value="1"/>
</dbReference>
<gene>
    <name evidence="2" type="ORF">ABIQ69_06990</name>
</gene>
<organism evidence="2">
    <name type="scientific">Agromyces sp. G08B096</name>
    <dbReference type="NCBI Taxonomy" id="3156399"/>
    <lineage>
        <taxon>Bacteria</taxon>
        <taxon>Bacillati</taxon>
        <taxon>Actinomycetota</taxon>
        <taxon>Actinomycetes</taxon>
        <taxon>Micrococcales</taxon>
        <taxon>Microbacteriaceae</taxon>
        <taxon>Agromyces</taxon>
    </lineage>
</organism>
<dbReference type="InterPro" id="IPR029063">
    <property type="entry name" value="SAM-dependent_MTases_sf"/>
</dbReference>
<dbReference type="SUPFAM" id="SSF53335">
    <property type="entry name" value="S-adenosyl-L-methionine-dependent methyltransferases"/>
    <property type="match status" value="1"/>
</dbReference>
<reference evidence="2" key="1">
    <citation type="submission" date="2024-05" db="EMBL/GenBank/DDBJ databases">
        <authorList>
            <person name="Yu L."/>
        </authorList>
    </citation>
    <scope>NUCLEOTIDE SEQUENCE</scope>
    <source>
        <strain evidence="2">G08B096</strain>
    </source>
</reference>
<keyword evidence="1" id="KW-0620">Polyamine biosynthesis</keyword>
<dbReference type="GO" id="GO:0006596">
    <property type="term" value="P:polyamine biosynthetic process"/>
    <property type="evidence" value="ECO:0007669"/>
    <property type="project" value="UniProtKB-KW"/>
</dbReference>
<dbReference type="NCBIfam" id="NF037959">
    <property type="entry name" value="MFS_SpdSyn"/>
    <property type="match status" value="1"/>
</dbReference>
<evidence type="ECO:0000256" key="1">
    <source>
        <dbReference type="ARBA" id="ARBA00023115"/>
    </source>
</evidence>
<accession>A0AAU7W9S2</accession>
<protein>
    <submittedName>
        <fullName evidence="2">Fused MFS/spermidine synthase</fullName>
    </submittedName>
</protein>
<name>A0AAU7W9S2_9MICO</name>
<evidence type="ECO:0000313" key="2">
    <source>
        <dbReference type="EMBL" id="XBX83643.1"/>
    </source>
</evidence>
<dbReference type="PANTHER" id="PTHR43317">
    <property type="entry name" value="THERMOSPERMINE SYNTHASE ACAULIS5"/>
    <property type="match status" value="1"/>
</dbReference>
<sequence length="268" mass="27878">MGDARLELNGESVQARLLAGRGTNGGYSLVIDGTTQSHVNPDDPLDLQLEYVRSIAAVIDAWRPGDAPLRVLHLGAGALTVPRWIAATRPGSHQHVVELLPELFDFVLEALPLRDGVELTVEFDDARAAVDRAARRDGGYDVAIVDVFSGNVAPPAVGTVEFFSALRDLLAPDALLIVNTLAGFDLAAPRAMAATLAVAGDEVVAVTAQGVLDGGPGNVVLVASPETPPVAALEARLAGSPRRIEVLAGDTVAAFAGDVPPRHDEVAD</sequence>
<dbReference type="RefSeq" id="WP_350349644.1">
    <property type="nucleotide sequence ID" value="NZ_CP158374.1"/>
</dbReference>
<dbReference type="PANTHER" id="PTHR43317:SF1">
    <property type="entry name" value="THERMOSPERMINE SYNTHASE ACAULIS5"/>
    <property type="match status" value="1"/>
</dbReference>
<dbReference type="EMBL" id="CP158374">
    <property type="protein sequence ID" value="XBX83643.1"/>
    <property type="molecule type" value="Genomic_DNA"/>
</dbReference>